<dbReference type="EMBL" id="KV460219">
    <property type="protein sequence ID" value="OBT98029.1"/>
    <property type="molecule type" value="Genomic_DNA"/>
</dbReference>
<dbReference type="AlphaFoldDB" id="A0A1B8GQB4"/>
<reference evidence="2" key="2">
    <citation type="journal article" date="2018" name="Nat. Commun.">
        <title>Extreme sensitivity to ultraviolet light in the fungal pathogen causing white-nose syndrome of bats.</title>
        <authorList>
            <person name="Palmer J.M."/>
            <person name="Drees K.P."/>
            <person name="Foster J.T."/>
            <person name="Lindner D.L."/>
        </authorList>
    </citation>
    <scope>NUCLEOTIDE SEQUENCE [LARGE SCALE GENOMIC DNA]</scope>
    <source>
        <strain evidence="2">UAMH 10579</strain>
    </source>
</reference>
<reference evidence="1 2" key="1">
    <citation type="submission" date="2016-03" db="EMBL/GenBank/DDBJ databases">
        <title>Comparative genomics of Pseudogymnoascus destructans, the fungus causing white-nose syndrome of bats.</title>
        <authorList>
            <person name="Palmer J.M."/>
            <person name="Drees K.P."/>
            <person name="Foster J.T."/>
            <person name="Lindner D.L."/>
        </authorList>
    </citation>
    <scope>NUCLEOTIDE SEQUENCE [LARGE SCALE GENOMIC DNA]</scope>
    <source>
        <strain evidence="1 2">UAMH 10579</strain>
    </source>
</reference>
<dbReference type="RefSeq" id="XP_018131762.1">
    <property type="nucleotide sequence ID" value="XM_018273502.2"/>
</dbReference>
<proteinExistence type="predicted"/>
<name>A0A1B8GQB4_9PEZI</name>
<dbReference type="GeneID" id="28837410"/>
<accession>A0A1B8GQB4</accession>
<organism evidence="1 2">
    <name type="scientific">Pseudogymnoascus verrucosus</name>
    <dbReference type="NCBI Taxonomy" id="342668"/>
    <lineage>
        <taxon>Eukaryota</taxon>
        <taxon>Fungi</taxon>
        <taxon>Dikarya</taxon>
        <taxon>Ascomycota</taxon>
        <taxon>Pezizomycotina</taxon>
        <taxon>Leotiomycetes</taxon>
        <taxon>Thelebolales</taxon>
        <taxon>Thelebolaceae</taxon>
        <taxon>Pseudogymnoascus</taxon>
    </lineage>
</organism>
<sequence>MSSTSTPTESSCTTVSEPCAEPSAKKAKLTTSDFEMPSIVVFVVGNQKKVLQMPRRIARESSDLIDAECKDLSDTAVYIKLYPNIPVEIFTLFLVWLSTGDLNNAEEFASHPANPSAVDLEDTSKKLNQLAQCYHLAEILIARPFQNYITDQICKYLESLVDKDDLLEKTIARNVPLVYVDGQKESKLKCLLEDAIVASTTNLTRCMPIDNPELEPMVLAFWNGVAISAIRRNKELEDGRMRFPLNWGEERRCKYHEHKNDDEIMDCRERRLEKQGRMCIDQ</sequence>
<evidence type="ECO:0000313" key="2">
    <source>
        <dbReference type="Proteomes" id="UP000091956"/>
    </source>
</evidence>
<keyword evidence="2" id="KW-1185">Reference proteome</keyword>
<evidence type="ECO:0008006" key="3">
    <source>
        <dbReference type="Google" id="ProtNLM"/>
    </source>
</evidence>
<protein>
    <recommendedName>
        <fullName evidence="3">BTB domain-containing protein</fullName>
    </recommendedName>
</protein>
<evidence type="ECO:0000313" key="1">
    <source>
        <dbReference type="EMBL" id="OBT98029.1"/>
    </source>
</evidence>
<dbReference type="OrthoDB" id="3437476at2759"/>
<gene>
    <name evidence="1" type="ORF">VE01_04024</name>
</gene>
<dbReference type="Proteomes" id="UP000091956">
    <property type="component" value="Unassembled WGS sequence"/>
</dbReference>